<evidence type="ECO:0000256" key="2">
    <source>
        <dbReference type="ARBA" id="ARBA00022603"/>
    </source>
</evidence>
<accession>A0A7Z0AB77</accession>
<proteinExistence type="predicted"/>
<evidence type="ECO:0000256" key="5">
    <source>
        <dbReference type="ARBA" id="ARBA00022747"/>
    </source>
</evidence>
<evidence type="ECO:0000259" key="8">
    <source>
        <dbReference type="Pfam" id="PF02384"/>
    </source>
</evidence>
<reference evidence="9 10" key="1">
    <citation type="submission" date="2020-07" db="EMBL/GenBank/DDBJ databases">
        <title>Sequencing the genomes of 1000 actinobacteria strains.</title>
        <authorList>
            <person name="Klenk H.-P."/>
        </authorList>
    </citation>
    <scope>NUCLEOTIDE SEQUENCE [LARGE SCALE GENOMIC DNA]</scope>
    <source>
        <strain evidence="9 10">DSM 26341</strain>
    </source>
</reference>
<sequence length="840" mass="92003">MATKSAPHPAIRAVNEDSESVPYSGNDRGLAGLEHATSVSLARALAVGGLSRLDPSLTTVNVWDPAAGLGFAGYLLVDALQRSGAQVRYRGQDINEAAVAKSRRRFETVPDAEIARADTLAHDAFEDFCADLVIVDAPWGMDWQGSAAAVEARQKHGEFGFGRPQRSDSTWLFISLALEKLRPAEEGGGRVATLVNPGALSSGGATAVVRERIVQAGLLESVTRLPDGLAPNTAIPLYLLTFSNKPEDVARGKAMIADLQTEFTIQRRHRSMRGNAFRDLESGLRTGKPGPRNRNIAVRQFTRRDTRLERVSNEGKRLSWRVTTYADTPIDDRFLESRYGPASGVSVVGDNRETIDLDPSRFFGDDSRELFKDIESKGWRARRLSSLIAFEPVSVKASGNSAPDGQLYVPTTREGKVAAETSATGSSGRVLSIRLDDEVVDPNFLTAWLNSEQGFSSRRRAIEASSTGTFLHALRSDSRSLMRWADELIVPVPDRGTQLALVSADERLASFEAELNAQRESVWASPETAESVVSRIAGAFDDSVSAWLDQLPYPVASALWTAETASTPGEQQRAYIHAWEAIVTFHATVLLSASRTDPGNSGEVEAAIGDALQQQHLGIERASFGTWVIIIERVSKEFRRALEGGDADEIARVRRSFADLGQGGIERLVSKNLVKKVNEVNTKRNRWLGHTGYTSDEEWRAQVVSLVSDLSELRQILGNVWTQLLLVRAGSSKLRRDGRVQTAEVAVGTRSPFKTKDFSIGDEMIHGNLYLVRDGSQTPLRLGQFVQLRASQRDAQYTTYFYNRTEGASVRMVSYQYGPESEIQDDAEGFRSAFGGLALG</sequence>
<comment type="caution">
    <text evidence="9">The sequence shown here is derived from an EMBL/GenBank/DDBJ whole genome shotgun (WGS) entry which is preliminary data.</text>
</comment>
<evidence type="ECO:0000256" key="1">
    <source>
        <dbReference type="ARBA" id="ARBA00011900"/>
    </source>
</evidence>
<feature type="domain" description="DNA methylase adenine-specific" evidence="8">
    <location>
        <begin position="61"/>
        <end position="276"/>
    </location>
</feature>
<keyword evidence="2" id="KW-0489">Methyltransferase</keyword>
<dbReference type="PANTHER" id="PTHR42933:SF3">
    <property type="entry name" value="TYPE I RESTRICTION ENZYME MJAVIII METHYLASE SUBUNIT"/>
    <property type="match status" value="1"/>
</dbReference>
<dbReference type="Pfam" id="PF02384">
    <property type="entry name" value="N6_Mtase"/>
    <property type="match status" value="1"/>
</dbReference>
<dbReference type="InterPro" id="IPR051537">
    <property type="entry name" value="DNA_Adenine_Mtase"/>
</dbReference>
<keyword evidence="3" id="KW-0808">Transferase</keyword>
<dbReference type="AlphaFoldDB" id="A0A7Z0AB77"/>
<dbReference type="EMBL" id="JACBZP010000001">
    <property type="protein sequence ID" value="NYI67008.1"/>
    <property type="molecule type" value="Genomic_DNA"/>
</dbReference>
<comment type="catalytic activity">
    <reaction evidence="6">
        <text>a 2'-deoxyadenosine in DNA + S-adenosyl-L-methionine = an N(6)-methyl-2'-deoxyadenosine in DNA + S-adenosyl-L-homocysteine + H(+)</text>
        <dbReference type="Rhea" id="RHEA:15197"/>
        <dbReference type="Rhea" id="RHEA-COMP:12418"/>
        <dbReference type="Rhea" id="RHEA-COMP:12419"/>
        <dbReference type="ChEBI" id="CHEBI:15378"/>
        <dbReference type="ChEBI" id="CHEBI:57856"/>
        <dbReference type="ChEBI" id="CHEBI:59789"/>
        <dbReference type="ChEBI" id="CHEBI:90615"/>
        <dbReference type="ChEBI" id="CHEBI:90616"/>
        <dbReference type="EC" id="2.1.1.72"/>
    </reaction>
</comment>
<dbReference type="GO" id="GO:0009007">
    <property type="term" value="F:site-specific DNA-methyltransferase (adenine-specific) activity"/>
    <property type="evidence" value="ECO:0007669"/>
    <property type="project" value="UniProtKB-EC"/>
</dbReference>
<evidence type="ECO:0000313" key="9">
    <source>
        <dbReference type="EMBL" id="NYI67008.1"/>
    </source>
</evidence>
<dbReference type="Proteomes" id="UP000539111">
    <property type="component" value="Unassembled WGS sequence"/>
</dbReference>
<organism evidence="9 10">
    <name type="scientific">Spelaeicoccus albus</name>
    <dbReference type="NCBI Taxonomy" id="1280376"/>
    <lineage>
        <taxon>Bacteria</taxon>
        <taxon>Bacillati</taxon>
        <taxon>Actinomycetota</taxon>
        <taxon>Actinomycetes</taxon>
        <taxon>Micrococcales</taxon>
        <taxon>Brevibacteriaceae</taxon>
        <taxon>Spelaeicoccus</taxon>
    </lineage>
</organism>
<dbReference type="GO" id="GO:0008170">
    <property type="term" value="F:N-methyltransferase activity"/>
    <property type="evidence" value="ECO:0007669"/>
    <property type="project" value="InterPro"/>
</dbReference>
<gene>
    <name evidence="9" type="ORF">BJY26_001314</name>
</gene>
<protein>
    <recommendedName>
        <fullName evidence="1">site-specific DNA-methyltransferase (adenine-specific)</fullName>
        <ecNumber evidence="1">2.1.1.72</ecNumber>
    </recommendedName>
</protein>
<dbReference type="GO" id="GO:0032259">
    <property type="term" value="P:methylation"/>
    <property type="evidence" value="ECO:0007669"/>
    <property type="project" value="UniProtKB-KW"/>
</dbReference>
<dbReference type="InterPro" id="IPR003356">
    <property type="entry name" value="DNA_methylase_A-5"/>
</dbReference>
<dbReference type="GO" id="GO:0009307">
    <property type="term" value="P:DNA restriction-modification system"/>
    <property type="evidence" value="ECO:0007669"/>
    <property type="project" value="UniProtKB-KW"/>
</dbReference>
<feature type="region of interest" description="Disordered" evidence="7">
    <location>
        <begin position="1"/>
        <end position="23"/>
    </location>
</feature>
<evidence type="ECO:0000256" key="4">
    <source>
        <dbReference type="ARBA" id="ARBA00022691"/>
    </source>
</evidence>
<dbReference type="RefSeq" id="WP_179426706.1">
    <property type="nucleotide sequence ID" value="NZ_JACBZP010000001.1"/>
</dbReference>
<dbReference type="PANTHER" id="PTHR42933">
    <property type="entry name" value="SLR6095 PROTEIN"/>
    <property type="match status" value="1"/>
</dbReference>
<evidence type="ECO:0000256" key="6">
    <source>
        <dbReference type="ARBA" id="ARBA00047942"/>
    </source>
</evidence>
<name>A0A7Z0AB77_9MICO</name>
<dbReference type="SUPFAM" id="SSF53335">
    <property type="entry name" value="S-adenosyl-L-methionine-dependent methyltransferases"/>
    <property type="match status" value="1"/>
</dbReference>
<evidence type="ECO:0000256" key="7">
    <source>
        <dbReference type="SAM" id="MobiDB-lite"/>
    </source>
</evidence>
<evidence type="ECO:0000256" key="3">
    <source>
        <dbReference type="ARBA" id="ARBA00022679"/>
    </source>
</evidence>
<keyword evidence="5" id="KW-0680">Restriction system</keyword>
<dbReference type="EC" id="2.1.1.72" evidence="1"/>
<evidence type="ECO:0000313" key="10">
    <source>
        <dbReference type="Proteomes" id="UP000539111"/>
    </source>
</evidence>
<dbReference type="InterPro" id="IPR029063">
    <property type="entry name" value="SAM-dependent_MTases_sf"/>
</dbReference>
<dbReference type="GO" id="GO:0003677">
    <property type="term" value="F:DNA binding"/>
    <property type="evidence" value="ECO:0007669"/>
    <property type="project" value="InterPro"/>
</dbReference>
<keyword evidence="4" id="KW-0949">S-adenosyl-L-methionine</keyword>
<dbReference type="Gene3D" id="3.40.50.150">
    <property type="entry name" value="Vaccinia Virus protein VP39"/>
    <property type="match status" value="1"/>
</dbReference>
<keyword evidence="10" id="KW-1185">Reference proteome</keyword>